<comment type="caution">
    <text evidence="3">The sequence shown here is derived from an EMBL/GenBank/DDBJ whole genome shotgun (WGS) entry which is preliminary data.</text>
</comment>
<accession>A0A812YCV5</accession>
<dbReference type="OrthoDB" id="426718at2759"/>
<dbReference type="InterPro" id="IPR002921">
    <property type="entry name" value="Fungal_lipase-type"/>
</dbReference>
<sequence>MVFAILVFFTFTPAWAVRTVDLSATRAGPEIIAYNEVAIPSVSQLEEWKEKLSAAGPLEQPIGPTSAFIIDISMRMALLAYGRTSVAGSTGRVDLLTPKEGGPISVIQLAVRGVEAREYRDHVAKLKAAGKRGVPYGERLGEEDTSPYVLVYMVKLSDGGIGLILSFKGSTNGLDWKRNFNFLPTRLSSDSGVKVHKGFGWHVDSIFQKMSQVGRKVATLYNAWGSWGIPSHIQSLEDFVTSGVWKWCICVGHSLGGAMAAMASQRIASSSSVGPNTVYAVSIGAPVPGNKAFVADMKSKVLPQGGLRIENPYDLVPWTGYGGVKFISRHVNGIVWILPKDQWMKRSQKLSAHLTFNVVEHATDNATKHRRYVFSGHETKRDPDETALANYKDVSVSSVEDSERVY</sequence>
<dbReference type="Gene3D" id="3.40.50.1820">
    <property type="entry name" value="alpha/beta hydrolase"/>
    <property type="match status" value="1"/>
</dbReference>
<organism evidence="3 4">
    <name type="scientific">Symbiodinium pilosum</name>
    <name type="common">Dinoflagellate</name>
    <dbReference type="NCBI Taxonomy" id="2952"/>
    <lineage>
        <taxon>Eukaryota</taxon>
        <taxon>Sar</taxon>
        <taxon>Alveolata</taxon>
        <taxon>Dinophyceae</taxon>
        <taxon>Suessiales</taxon>
        <taxon>Symbiodiniaceae</taxon>
        <taxon>Symbiodinium</taxon>
    </lineage>
</organism>
<reference evidence="3" key="1">
    <citation type="submission" date="2021-02" db="EMBL/GenBank/DDBJ databases">
        <authorList>
            <person name="Dougan E. K."/>
            <person name="Rhodes N."/>
            <person name="Thang M."/>
            <person name="Chan C."/>
        </authorList>
    </citation>
    <scope>NUCLEOTIDE SEQUENCE</scope>
</reference>
<dbReference type="InterPro" id="IPR051218">
    <property type="entry name" value="Sec_MonoDiacylglyc_Lipase"/>
</dbReference>
<keyword evidence="4" id="KW-1185">Reference proteome</keyword>
<evidence type="ECO:0000313" key="4">
    <source>
        <dbReference type="Proteomes" id="UP000649617"/>
    </source>
</evidence>
<feature type="domain" description="Fungal lipase-type" evidence="2">
    <location>
        <begin position="165"/>
        <end position="317"/>
    </location>
</feature>
<dbReference type="Pfam" id="PF01764">
    <property type="entry name" value="Lipase_3"/>
    <property type="match status" value="1"/>
</dbReference>
<feature type="signal peptide" evidence="1">
    <location>
        <begin position="1"/>
        <end position="16"/>
    </location>
</feature>
<evidence type="ECO:0000256" key="1">
    <source>
        <dbReference type="SAM" id="SignalP"/>
    </source>
</evidence>
<gene>
    <name evidence="3" type="ORF">SPIL2461_LOCUS23252</name>
</gene>
<dbReference type="Proteomes" id="UP000649617">
    <property type="component" value="Unassembled WGS sequence"/>
</dbReference>
<keyword evidence="1" id="KW-0732">Signal</keyword>
<dbReference type="SUPFAM" id="SSF53474">
    <property type="entry name" value="alpha/beta-Hydrolases"/>
    <property type="match status" value="1"/>
</dbReference>
<dbReference type="InterPro" id="IPR029058">
    <property type="entry name" value="AB_hydrolase_fold"/>
</dbReference>
<feature type="chain" id="PRO_5032895157" description="Fungal lipase-type domain-containing protein" evidence="1">
    <location>
        <begin position="17"/>
        <end position="406"/>
    </location>
</feature>
<dbReference type="PANTHER" id="PTHR45856:SF11">
    <property type="entry name" value="FUNGAL LIPASE-LIKE DOMAIN-CONTAINING PROTEIN"/>
    <property type="match status" value="1"/>
</dbReference>
<dbReference type="GO" id="GO:0006629">
    <property type="term" value="P:lipid metabolic process"/>
    <property type="evidence" value="ECO:0007669"/>
    <property type="project" value="InterPro"/>
</dbReference>
<protein>
    <recommendedName>
        <fullName evidence="2">Fungal lipase-type domain-containing protein</fullName>
    </recommendedName>
</protein>
<evidence type="ECO:0000259" key="2">
    <source>
        <dbReference type="Pfam" id="PF01764"/>
    </source>
</evidence>
<name>A0A812YCV5_SYMPI</name>
<proteinExistence type="predicted"/>
<evidence type="ECO:0000313" key="3">
    <source>
        <dbReference type="EMBL" id="CAE7781849.1"/>
    </source>
</evidence>
<dbReference type="PANTHER" id="PTHR45856">
    <property type="entry name" value="ALPHA/BETA-HYDROLASES SUPERFAMILY PROTEIN"/>
    <property type="match status" value="1"/>
</dbReference>
<dbReference type="EMBL" id="CAJNIZ010048086">
    <property type="protein sequence ID" value="CAE7781849.1"/>
    <property type="molecule type" value="Genomic_DNA"/>
</dbReference>
<dbReference type="AlphaFoldDB" id="A0A812YCV5"/>